<evidence type="ECO:0000313" key="3">
    <source>
        <dbReference type="EMBL" id="CAA7050780.1"/>
    </source>
</evidence>
<accession>A0A6D2JCP1</accession>
<dbReference type="Proteomes" id="UP000467841">
    <property type="component" value="Unassembled WGS sequence"/>
</dbReference>
<dbReference type="EMBL" id="CACVBM020001454">
    <property type="protein sequence ID" value="CAA7050780.1"/>
    <property type="molecule type" value="Genomic_DNA"/>
</dbReference>
<evidence type="ECO:0000313" key="2">
    <source>
        <dbReference type="EMBL" id="CAA7035068.1"/>
    </source>
</evidence>
<proteinExistence type="predicted"/>
<protein>
    <recommendedName>
        <fullName evidence="1">F-box associated beta-propeller type 3 domain-containing protein</fullName>
    </recommendedName>
</protein>
<keyword evidence="4" id="KW-1185">Reference proteome</keyword>
<organism evidence="2 4">
    <name type="scientific">Microthlaspi erraticum</name>
    <dbReference type="NCBI Taxonomy" id="1685480"/>
    <lineage>
        <taxon>Eukaryota</taxon>
        <taxon>Viridiplantae</taxon>
        <taxon>Streptophyta</taxon>
        <taxon>Embryophyta</taxon>
        <taxon>Tracheophyta</taxon>
        <taxon>Spermatophyta</taxon>
        <taxon>Magnoliopsida</taxon>
        <taxon>eudicotyledons</taxon>
        <taxon>Gunneridae</taxon>
        <taxon>Pentapetalae</taxon>
        <taxon>rosids</taxon>
        <taxon>malvids</taxon>
        <taxon>Brassicales</taxon>
        <taxon>Brassicaceae</taxon>
        <taxon>Coluteocarpeae</taxon>
        <taxon>Microthlaspi</taxon>
    </lineage>
</organism>
<dbReference type="AlphaFoldDB" id="A0A6D2JCP1"/>
<name>A0A6D2JCP1_9BRAS</name>
<dbReference type="EMBL" id="CACVBM020001151">
    <property type="protein sequence ID" value="CAA7035068.1"/>
    <property type="molecule type" value="Genomic_DNA"/>
</dbReference>
<dbReference type="Pfam" id="PF08268">
    <property type="entry name" value="FBA_3"/>
    <property type="match status" value="1"/>
</dbReference>
<evidence type="ECO:0000259" key="1">
    <source>
        <dbReference type="Pfam" id="PF08268"/>
    </source>
</evidence>
<gene>
    <name evidence="2" type="ORF">MERR_LOCUS22303</name>
    <name evidence="3" type="ORF">MERR_LOCUS38015</name>
</gene>
<dbReference type="InterPro" id="IPR013187">
    <property type="entry name" value="F-box-assoc_dom_typ3"/>
</dbReference>
<reference evidence="2 4" key="1">
    <citation type="submission" date="2020-01" db="EMBL/GenBank/DDBJ databases">
        <authorList>
            <person name="Mishra B."/>
        </authorList>
    </citation>
    <scope>NUCLEOTIDE SEQUENCE [LARGE SCALE GENOMIC DNA]</scope>
</reference>
<feature type="domain" description="F-box associated beta-propeller type 3" evidence="1">
    <location>
        <begin position="2"/>
        <end position="94"/>
    </location>
</feature>
<dbReference type="OrthoDB" id="687122at2759"/>
<sequence>MGSVDLWVLLLEDGGKWSTKSLVFQPCQRHLVGRYMSLHVHGTTQHGEVILAPFKLVSPYYILYYDVQQNDLRKVGIRGIPDHWFGKRDKVYTTLSFYFSIMDTSESIMHLKS</sequence>
<evidence type="ECO:0000313" key="4">
    <source>
        <dbReference type="Proteomes" id="UP000467841"/>
    </source>
</evidence>